<dbReference type="InterPro" id="IPR052171">
    <property type="entry name" value="NHEJ_LigD"/>
</dbReference>
<feature type="domain" description="DNA ligase D polymerase" evidence="1">
    <location>
        <begin position="30"/>
        <end position="276"/>
    </location>
</feature>
<dbReference type="InterPro" id="IPR014145">
    <property type="entry name" value="LigD_pol_dom"/>
</dbReference>
<gene>
    <name evidence="2" type="ORF">GGQ54_001400</name>
</gene>
<dbReference type="AlphaFoldDB" id="A0A7Z0D8E6"/>
<name>A0A7Z0D8E6_9ACTN</name>
<accession>A0A7Z0D8E6</accession>
<organism evidence="2 3">
    <name type="scientific">Naumannella cuiyingiana</name>
    <dbReference type="NCBI Taxonomy" id="1347891"/>
    <lineage>
        <taxon>Bacteria</taxon>
        <taxon>Bacillati</taxon>
        <taxon>Actinomycetota</taxon>
        <taxon>Actinomycetes</taxon>
        <taxon>Propionibacteriales</taxon>
        <taxon>Propionibacteriaceae</taxon>
        <taxon>Naumannella</taxon>
    </lineage>
</organism>
<dbReference type="RefSeq" id="WP_179444743.1">
    <property type="nucleotide sequence ID" value="NZ_JACBZS010000001.1"/>
</dbReference>
<dbReference type="Proteomes" id="UP000527616">
    <property type="component" value="Unassembled WGS sequence"/>
</dbReference>
<evidence type="ECO:0000313" key="3">
    <source>
        <dbReference type="Proteomes" id="UP000527616"/>
    </source>
</evidence>
<dbReference type="EMBL" id="JACBZS010000001">
    <property type="protein sequence ID" value="NYI70840.1"/>
    <property type="molecule type" value="Genomic_DNA"/>
</dbReference>
<evidence type="ECO:0000259" key="1">
    <source>
        <dbReference type="Pfam" id="PF21686"/>
    </source>
</evidence>
<dbReference type="PANTHER" id="PTHR42705:SF2">
    <property type="entry name" value="BIFUNCTIONAL NON-HOMOLOGOUS END JOINING PROTEIN LIGD"/>
    <property type="match status" value="1"/>
</dbReference>
<protein>
    <submittedName>
        <fullName evidence="2">DNA ligase D-like protein (Predicted polymerase)</fullName>
    </submittedName>
</protein>
<evidence type="ECO:0000313" key="2">
    <source>
        <dbReference type="EMBL" id="NYI70840.1"/>
    </source>
</evidence>
<proteinExistence type="predicted"/>
<sequence>MTRRSEPDEVRDGVALTSLDTELFDGAGATKRELIDHLDAVGDQLVAALSGRPLTVLRARSGQPPFMQKNLPKHAPPWIPTVEIWSQAGQRTVRYPLCEERRTLLWFGNQRSIEFHPTLIRWPDEVTALLIDLDPPEHGDFRAVRRAAAAVRAVLEEWRLPAAVKTSGAKGVHIAVPVTGVDIADAAAATAELAARAAALAPDVATVEFIRADRGGRVFVDSTRAGGASVAAAYSPRARPGLPVSFPLGWDDLDSAEPGDFTVRTAAGLLGRADPWAAALAHPVPVPPELIERGRAIASPRVAAMHEGRRRRRAARAADPEA</sequence>
<keyword evidence="3" id="KW-1185">Reference proteome</keyword>
<comment type="caution">
    <text evidence="2">The sequence shown here is derived from an EMBL/GenBank/DDBJ whole genome shotgun (WGS) entry which is preliminary data.</text>
</comment>
<dbReference type="PANTHER" id="PTHR42705">
    <property type="entry name" value="BIFUNCTIONAL NON-HOMOLOGOUS END JOINING PROTEIN LIGD"/>
    <property type="match status" value="1"/>
</dbReference>
<keyword evidence="2" id="KW-0436">Ligase</keyword>
<dbReference type="GO" id="GO:0016874">
    <property type="term" value="F:ligase activity"/>
    <property type="evidence" value="ECO:0007669"/>
    <property type="project" value="UniProtKB-KW"/>
</dbReference>
<dbReference type="Gene3D" id="3.90.920.10">
    <property type="entry name" value="DNA primase, PRIM domain"/>
    <property type="match status" value="1"/>
</dbReference>
<dbReference type="Pfam" id="PF21686">
    <property type="entry name" value="LigD_Prim-Pol"/>
    <property type="match status" value="1"/>
</dbReference>
<reference evidence="2 3" key="1">
    <citation type="submission" date="2020-07" db="EMBL/GenBank/DDBJ databases">
        <title>Sequencing the genomes of 1000 actinobacteria strains.</title>
        <authorList>
            <person name="Klenk H.-P."/>
        </authorList>
    </citation>
    <scope>NUCLEOTIDE SEQUENCE [LARGE SCALE GENOMIC DNA]</scope>
    <source>
        <strain evidence="2 3">DSM 103164</strain>
    </source>
</reference>